<feature type="domain" description="Serine aminopeptidase S33" evidence="3">
    <location>
        <begin position="77"/>
        <end position="177"/>
    </location>
</feature>
<dbReference type="PANTHER" id="PTHR43358">
    <property type="entry name" value="ALPHA/BETA-HYDROLASE"/>
    <property type="match status" value="1"/>
</dbReference>
<evidence type="ECO:0000259" key="2">
    <source>
        <dbReference type="Pfam" id="PF01738"/>
    </source>
</evidence>
<dbReference type="InterPro" id="IPR029058">
    <property type="entry name" value="AB_hydrolase_fold"/>
</dbReference>
<name>A0A955RS65_UNCKA</name>
<dbReference type="InterPro" id="IPR022742">
    <property type="entry name" value="Hydrolase_4"/>
</dbReference>
<dbReference type="AlphaFoldDB" id="A0A955RS65"/>
<keyword evidence="1" id="KW-0472">Membrane</keyword>
<evidence type="ECO:0000313" key="5">
    <source>
        <dbReference type="Proteomes" id="UP000751518"/>
    </source>
</evidence>
<dbReference type="InterPro" id="IPR052920">
    <property type="entry name" value="DNA-binding_regulatory"/>
</dbReference>
<comment type="caution">
    <text evidence="4">The sequence shown here is derived from an EMBL/GenBank/DDBJ whole genome shotgun (WGS) entry which is preliminary data.</text>
</comment>
<evidence type="ECO:0000259" key="3">
    <source>
        <dbReference type="Pfam" id="PF12146"/>
    </source>
</evidence>
<dbReference type="SUPFAM" id="SSF53474">
    <property type="entry name" value="alpha/beta-Hydrolases"/>
    <property type="match status" value="1"/>
</dbReference>
<dbReference type="EMBL" id="JAGQKZ010000031">
    <property type="protein sequence ID" value="MCA9392260.1"/>
    <property type="molecule type" value="Genomic_DNA"/>
</dbReference>
<dbReference type="Pfam" id="PF12146">
    <property type="entry name" value="Hydrolase_4"/>
    <property type="match status" value="1"/>
</dbReference>
<feature type="domain" description="Dienelactone hydrolase" evidence="2">
    <location>
        <begin position="231"/>
        <end position="311"/>
    </location>
</feature>
<keyword evidence="4" id="KW-0378">Hydrolase</keyword>
<feature type="transmembrane region" description="Helical" evidence="1">
    <location>
        <begin position="6"/>
        <end position="29"/>
    </location>
</feature>
<keyword evidence="1" id="KW-1133">Transmembrane helix</keyword>
<keyword evidence="1" id="KW-0812">Transmembrane</keyword>
<dbReference type="InterPro" id="IPR002925">
    <property type="entry name" value="Dienelactn_hydro"/>
</dbReference>
<dbReference type="Pfam" id="PF01738">
    <property type="entry name" value="DLH"/>
    <property type="match status" value="1"/>
</dbReference>
<dbReference type="PANTHER" id="PTHR43358:SF4">
    <property type="entry name" value="ALPHA_BETA HYDROLASE FOLD-1 DOMAIN-CONTAINING PROTEIN"/>
    <property type="match status" value="1"/>
</dbReference>
<dbReference type="Gene3D" id="3.40.50.1820">
    <property type="entry name" value="alpha/beta hydrolase"/>
    <property type="match status" value="1"/>
</dbReference>
<evidence type="ECO:0000256" key="1">
    <source>
        <dbReference type="SAM" id="Phobius"/>
    </source>
</evidence>
<sequence>MALFRILGWVALVAFGFVMVAQIVAIMIVRIPVKSTFPDEGRWDPDGWELGGRWIQLPSLDGTPFFGYLTTPIPESKMKGIVVIVHGVNPKPCPGGAEFWPYAQKLLEQGFGVFVLDHPGYGRSAPGRGRFGVGYFEWQDVVAAYKYLKGKFPKHQVGFLAKSAGTPAAIIASEQCGDFMVLESTIGSLRSLMRAQITYYGFPKFMVGAILPLLEVAWRLFLGWNYARLDPFKVAHKVNIPTMFLFGGRDPEVLASDSTTLASSIGEQATVQVYPEAHHNVLRTYGGDPTVMNQQIAEAAWQDVFKFLRQVTTARAVAQ</sequence>
<evidence type="ECO:0000313" key="4">
    <source>
        <dbReference type="EMBL" id="MCA9392260.1"/>
    </source>
</evidence>
<organism evidence="4 5">
    <name type="scientific">candidate division WWE3 bacterium</name>
    <dbReference type="NCBI Taxonomy" id="2053526"/>
    <lineage>
        <taxon>Bacteria</taxon>
        <taxon>Katanobacteria</taxon>
    </lineage>
</organism>
<dbReference type="GO" id="GO:0016787">
    <property type="term" value="F:hydrolase activity"/>
    <property type="evidence" value="ECO:0007669"/>
    <property type="project" value="UniProtKB-KW"/>
</dbReference>
<proteinExistence type="predicted"/>
<protein>
    <submittedName>
        <fullName evidence="4">Alpha/beta hydrolase</fullName>
    </submittedName>
</protein>
<gene>
    <name evidence="4" type="ORF">KC614_03595</name>
</gene>
<reference evidence="4" key="2">
    <citation type="journal article" date="2021" name="Microbiome">
        <title>Successional dynamics and alternative stable states in a saline activated sludge microbial community over 9 years.</title>
        <authorList>
            <person name="Wang Y."/>
            <person name="Ye J."/>
            <person name="Ju F."/>
            <person name="Liu L."/>
            <person name="Boyd J.A."/>
            <person name="Deng Y."/>
            <person name="Parks D.H."/>
            <person name="Jiang X."/>
            <person name="Yin X."/>
            <person name="Woodcroft B.J."/>
            <person name="Tyson G.W."/>
            <person name="Hugenholtz P."/>
            <person name="Polz M.F."/>
            <person name="Zhang T."/>
        </authorList>
    </citation>
    <scope>NUCLEOTIDE SEQUENCE</scope>
    <source>
        <strain evidence="4">HKST-UBA03</strain>
    </source>
</reference>
<dbReference type="Proteomes" id="UP000751518">
    <property type="component" value="Unassembled WGS sequence"/>
</dbReference>
<accession>A0A955RS65</accession>
<reference evidence="4" key="1">
    <citation type="submission" date="2020-04" db="EMBL/GenBank/DDBJ databases">
        <authorList>
            <person name="Zhang T."/>
        </authorList>
    </citation>
    <scope>NUCLEOTIDE SEQUENCE</scope>
    <source>
        <strain evidence="4">HKST-UBA03</strain>
    </source>
</reference>